<evidence type="ECO:0000256" key="1">
    <source>
        <dbReference type="ARBA" id="ARBA00022737"/>
    </source>
</evidence>
<dbReference type="InterPro" id="IPR036770">
    <property type="entry name" value="Ankyrin_rpt-contain_sf"/>
</dbReference>
<dbReference type="PANTHER" id="PTHR24198">
    <property type="entry name" value="ANKYRIN REPEAT AND PROTEIN KINASE DOMAIN-CONTAINING PROTEIN"/>
    <property type="match status" value="1"/>
</dbReference>
<keyword evidence="1" id="KW-0677">Repeat</keyword>
<dbReference type="PANTHER" id="PTHR24198:SF165">
    <property type="entry name" value="ANKYRIN REPEAT-CONTAINING PROTEIN-RELATED"/>
    <property type="match status" value="1"/>
</dbReference>
<dbReference type="Gene3D" id="1.25.40.20">
    <property type="entry name" value="Ankyrin repeat-containing domain"/>
    <property type="match status" value="1"/>
</dbReference>
<dbReference type="SUPFAM" id="SSF48403">
    <property type="entry name" value="Ankyrin repeat"/>
    <property type="match status" value="1"/>
</dbReference>
<evidence type="ECO:0000256" key="2">
    <source>
        <dbReference type="ARBA" id="ARBA00023043"/>
    </source>
</evidence>
<evidence type="ECO:0008006" key="5">
    <source>
        <dbReference type="Google" id="ProtNLM"/>
    </source>
</evidence>
<protein>
    <recommendedName>
        <fullName evidence="5">Ankyrin</fullName>
    </recommendedName>
</protein>
<evidence type="ECO:0000313" key="3">
    <source>
        <dbReference type="EMBL" id="KAL2038613.1"/>
    </source>
</evidence>
<dbReference type="EMBL" id="JBEFKJ010000031">
    <property type="protein sequence ID" value="KAL2038613.1"/>
    <property type="molecule type" value="Genomic_DNA"/>
</dbReference>
<name>A0ABR4A0Q1_9LECA</name>
<dbReference type="Pfam" id="PF12796">
    <property type="entry name" value="Ank_2"/>
    <property type="match status" value="1"/>
</dbReference>
<proteinExistence type="predicted"/>
<keyword evidence="4" id="KW-1185">Reference proteome</keyword>
<accession>A0ABR4A0Q1</accession>
<dbReference type="InterPro" id="IPR002110">
    <property type="entry name" value="Ankyrin_rpt"/>
</dbReference>
<comment type="caution">
    <text evidence="3">The sequence shown here is derived from an EMBL/GenBank/DDBJ whole genome shotgun (WGS) entry which is preliminary data.</text>
</comment>
<sequence length="244" mass="26997">MHLVAFQGLPELVSRLLEDTTAPNTEDWIGFTPLEMAIERDFADVSELLVNCCDINHRSKLKGSTRLMAAVRRGNLAIVQQLLTHRYIEVDVQNFAGNSALDQAMFSGYPQITELLLAHGNIVVNVETTTGKATIHLLAAFGDPKTLQLFLARDDVEINVRDREGRTSIYYAIENVNAEAVRSLLAREDLTIGTENGEVEELISTAEQDRGGFLELLGLDGDHEEIAKLLLSHFRLEQGPVIAS</sequence>
<evidence type="ECO:0000313" key="4">
    <source>
        <dbReference type="Proteomes" id="UP001590950"/>
    </source>
</evidence>
<keyword evidence="2" id="KW-0040">ANK repeat</keyword>
<dbReference type="SMART" id="SM00248">
    <property type="entry name" value="ANK"/>
    <property type="match status" value="5"/>
</dbReference>
<dbReference type="Proteomes" id="UP001590950">
    <property type="component" value="Unassembled WGS sequence"/>
</dbReference>
<organism evidence="3 4">
    <name type="scientific">Stereocaulon virgatum</name>
    <dbReference type="NCBI Taxonomy" id="373712"/>
    <lineage>
        <taxon>Eukaryota</taxon>
        <taxon>Fungi</taxon>
        <taxon>Dikarya</taxon>
        <taxon>Ascomycota</taxon>
        <taxon>Pezizomycotina</taxon>
        <taxon>Lecanoromycetes</taxon>
        <taxon>OSLEUM clade</taxon>
        <taxon>Lecanoromycetidae</taxon>
        <taxon>Lecanorales</taxon>
        <taxon>Lecanorineae</taxon>
        <taxon>Stereocaulaceae</taxon>
        <taxon>Stereocaulon</taxon>
    </lineage>
</organism>
<gene>
    <name evidence="3" type="ORF">N7G274_008661</name>
</gene>
<reference evidence="3 4" key="1">
    <citation type="submission" date="2024-09" db="EMBL/GenBank/DDBJ databases">
        <title>Rethinking Asexuality: The Enigmatic Case of Functional Sexual Genes in Lepraria (Stereocaulaceae).</title>
        <authorList>
            <person name="Doellman M."/>
            <person name="Sun Y."/>
            <person name="Barcenas-Pena A."/>
            <person name="Lumbsch H.T."/>
            <person name="Grewe F."/>
        </authorList>
    </citation>
    <scope>NUCLEOTIDE SEQUENCE [LARGE SCALE GENOMIC DNA]</scope>
    <source>
        <strain evidence="3 4">Mercado 3170</strain>
    </source>
</reference>